<feature type="non-terminal residue" evidence="5">
    <location>
        <position position="1"/>
    </location>
</feature>
<evidence type="ECO:0000256" key="1">
    <source>
        <dbReference type="SAM" id="MobiDB-lite"/>
    </source>
</evidence>
<accession>A0A1S4EGJ0</accession>
<dbReference type="GO" id="GO:0019903">
    <property type="term" value="F:protein phosphatase binding"/>
    <property type="evidence" value="ECO:0007669"/>
    <property type="project" value="TreeGrafter"/>
</dbReference>
<feature type="compositionally biased region" description="Basic and acidic residues" evidence="1">
    <location>
        <begin position="1583"/>
        <end position="1595"/>
    </location>
</feature>
<name>A0A1S4EGJ0_DIACI</name>
<feature type="compositionally biased region" description="Low complexity" evidence="1">
    <location>
        <begin position="1779"/>
        <end position="1798"/>
    </location>
</feature>
<dbReference type="GO" id="GO:0055037">
    <property type="term" value="C:recycling endosome"/>
    <property type="evidence" value="ECO:0007669"/>
    <property type="project" value="TreeGrafter"/>
</dbReference>
<feature type="region of interest" description="Disordered" evidence="1">
    <location>
        <begin position="1390"/>
        <end position="1417"/>
    </location>
</feature>
<feature type="compositionally biased region" description="Basic and acidic residues" evidence="1">
    <location>
        <begin position="1799"/>
        <end position="1809"/>
    </location>
</feature>
<feature type="compositionally biased region" description="Polar residues" evidence="1">
    <location>
        <begin position="1750"/>
        <end position="1771"/>
    </location>
</feature>
<feature type="domain" description="Ig-like" evidence="3">
    <location>
        <begin position="481"/>
        <end position="564"/>
    </location>
</feature>
<feature type="region of interest" description="Disordered" evidence="1">
    <location>
        <begin position="810"/>
        <end position="908"/>
    </location>
</feature>
<dbReference type="PaxDb" id="121845-A0A1S4EGJ0"/>
<dbReference type="SUPFAM" id="SSF48726">
    <property type="entry name" value="Immunoglobulin"/>
    <property type="match status" value="5"/>
</dbReference>
<dbReference type="SMART" id="SM00408">
    <property type="entry name" value="IGc2"/>
    <property type="match status" value="5"/>
</dbReference>
<dbReference type="InterPro" id="IPR013783">
    <property type="entry name" value="Ig-like_fold"/>
</dbReference>
<feature type="compositionally biased region" description="Polar residues" evidence="1">
    <location>
        <begin position="1660"/>
        <end position="1669"/>
    </location>
</feature>
<feature type="region of interest" description="Disordered" evidence="1">
    <location>
        <begin position="945"/>
        <end position="1027"/>
    </location>
</feature>
<feature type="region of interest" description="Disordered" evidence="1">
    <location>
        <begin position="1750"/>
        <end position="1873"/>
    </location>
</feature>
<evidence type="ECO:0000313" key="5">
    <source>
        <dbReference type="RefSeq" id="XP_017301177.2"/>
    </source>
</evidence>
<evidence type="ECO:0000313" key="4">
    <source>
        <dbReference type="Proteomes" id="UP000079169"/>
    </source>
</evidence>
<keyword evidence="2" id="KW-1133">Transmembrane helix</keyword>
<feature type="transmembrane region" description="Helical" evidence="2">
    <location>
        <begin position="679"/>
        <end position="704"/>
    </location>
</feature>
<feature type="compositionally biased region" description="Polar residues" evidence="1">
    <location>
        <begin position="975"/>
        <end position="991"/>
    </location>
</feature>
<feature type="compositionally biased region" description="Basic and acidic residues" evidence="1">
    <location>
        <begin position="965"/>
        <end position="974"/>
    </location>
</feature>
<feature type="compositionally biased region" description="Polar residues" evidence="1">
    <location>
        <begin position="824"/>
        <end position="842"/>
    </location>
</feature>
<dbReference type="GeneID" id="103513120"/>
<dbReference type="Gene3D" id="2.60.40.10">
    <property type="entry name" value="Immunoglobulins"/>
    <property type="match status" value="6"/>
</dbReference>
<dbReference type="GO" id="GO:0009897">
    <property type="term" value="C:external side of plasma membrane"/>
    <property type="evidence" value="ECO:0007669"/>
    <property type="project" value="TreeGrafter"/>
</dbReference>
<dbReference type="InterPro" id="IPR007110">
    <property type="entry name" value="Ig-like_dom"/>
</dbReference>
<dbReference type="InterPro" id="IPR003598">
    <property type="entry name" value="Ig_sub2"/>
</dbReference>
<feature type="region of interest" description="Disordered" evidence="1">
    <location>
        <begin position="1658"/>
        <end position="1684"/>
    </location>
</feature>
<dbReference type="PROSITE" id="PS50835">
    <property type="entry name" value="IG_LIKE"/>
    <property type="match status" value="5"/>
</dbReference>
<dbReference type="Proteomes" id="UP000079169">
    <property type="component" value="Unplaced"/>
</dbReference>
<reference evidence="5" key="1">
    <citation type="submission" date="2025-08" db="UniProtKB">
        <authorList>
            <consortium name="RefSeq"/>
        </authorList>
    </citation>
    <scope>IDENTIFICATION</scope>
</reference>
<feature type="domain" description="Ig-like" evidence="3">
    <location>
        <begin position="569"/>
        <end position="652"/>
    </location>
</feature>
<dbReference type="GO" id="GO:0033691">
    <property type="term" value="F:sialic acid binding"/>
    <property type="evidence" value="ECO:0007669"/>
    <property type="project" value="TreeGrafter"/>
</dbReference>
<keyword evidence="4" id="KW-1185">Reference proteome</keyword>
<feature type="compositionally biased region" description="Basic and acidic residues" evidence="1">
    <location>
        <begin position="993"/>
        <end position="1005"/>
    </location>
</feature>
<feature type="compositionally biased region" description="Polar residues" evidence="1">
    <location>
        <begin position="1393"/>
        <end position="1402"/>
    </location>
</feature>
<keyword evidence="2" id="KW-0812">Transmembrane</keyword>
<dbReference type="CDD" id="cd00096">
    <property type="entry name" value="Ig"/>
    <property type="match status" value="3"/>
</dbReference>
<dbReference type="GO" id="GO:0050859">
    <property type="term" value="P:negative regulation of B cell receptor signaling pathway"/>
    <property type="evidence" value="ECO:0007669"/>
    <property type="project" value="TreeGrafter"/>
</dbReference>
<feature type="compositionally biased region" description="Low complexity" evidence="1">
    <location>
        <begin position="1512"/>
        <end position="1531"/>
    </location>
</feature>
<dbReference type="GO" id="GO:0005769">
    <property type="term" value="C:early endosome"/>
    <property type="evidence" value="ECO:0007669"/>
    <property type="project" value="TreeGrafter"/>
</dbReference>
<sequence>RYLGIKQTSHSHRRKLNTRVVSNGDGTYDTVSTLQFFASRFENDVTFSCEATNPVKELKNEGSLRKEDRLEVFYPPIVMVNASNLVVNETSDILIFCTYEANPATLKSIKWLQDGRLVDINKDHYEGGTIDQTTLTIKNSTRDDNGNYSCELANQVNSSMSLNVVPISVYFKPTVRLRIHPIKPIKEIDELNATLLCDVESGNPMKLETVRWYLDGKFLKEIPDCSPNSTFCDNNLVINKLILERVTRGFIGNYSCEGKNAAGWGERSPDAELIVYYPPGAAKLEYEPSRVVKGGMVTLTCSVARNGLPSSTEFHWYRGNQLIPQEKGPVWIIHSVTLETKANFTCQAVNAGGEGLPDTKYIDVYAPPQFIKRPSHYTGVLLNSQTQIITCEIWLKNYRKMDFRMPEINERYAVEVTNNPPDLRTNDFESIESTLILKMDAWPNGQLDPTLDNVNYTCQSTSNEVGQGVKSTTQFGVEYPPDGLRVSKEIVNVIEKNMPEKIVCSAKAFPEPGYSWAKEDDPNNTLSKTNSLSLNVPISRKHAGNYICTATNRHGSNTAKTILNVMYRPECGIVQSQRDGKIVLTCSATGNPSELDFKWSVKNENETITEGVAKFGNHSDLTLESSSESFRTYLCYAINSVGTSLPCALDVTAYQEKSSKFRFSGSVSWWYALFEHDHLIILLVIIIGLIILVIIICVIIIIICRRKRTADKYNSSVELEDRQKWCGWRWQAGPGTRIREREGLIYRERIRRLLTRGPASKDKNDLSSSPNDALLQPDGDKVFYENLPFHGMQNPPNKNIQTTTVVTTSRPPSELSHYAGSSGYGSTRSQTGVTQSDLNQEVDTADGDQKFHSLKNPKKRPTADIPQFRSLRISNRNKSPSHMHSIQETTEHQKPKVEKSETRNVNDTMRKISPNCLLKSTILIKDAKKILTKDLKSNAQDNISDISGISELPDSEPNSMSSQVETKDVDENKTENGNSNEQAHNENSAGQSDMKDQANEHETRIKSPLFKTQKETSSNNLKSANKNVPMKNTRDMKLRANKSYRIIEMPKKDFEEFMAHRLNKNADKNLGICPNRITFDFINKKDPDNQLRILNCSLKNNSKSTSCLKDLEKTDLPKENLKASISSENISIEEKSKSRTDTIKSQVTTKPTIAKPARSFKNRPLGNNVSQLKANPSHALRDMILKPPDKFSKALSPSNSFNKDIAIIRELDNSLNKNTVQTKTEPIKTVSKLEKRPLSYTAVLKSPVKSMNSKGSVHNLKEKNSGSSRLIALNKNPTSMTSNNSQINKLSQNDSKLLIATRTLDDIRKDLDNMRNRPSHRLTDNKKPLPNIKTEIPKRLEPIKIVSSENKHLNASLDSNKYLKLIATPPKNEEPDTTENLQEKSERLLSANEKGNGQSEIHSSSRNETESTQSLPTTNIFKSAAFSRIEANKSDPLEPKNFVIGSCSGAFKSLSTLSLERESKHEDVYLNSCHIKPITRLKSSQSFQHRNTTDDVQTRNGQSLLAKKPSRHSSLNNSFRSLRSLIRTKSSSSDKCKSEDTTKPTPAPRRLRSFSNFKSRLTDSKTDYQNIPIPIPPNNSHNIDAKVPDDTDENSKYASSRSLDRRYNGGANQYPFKAQYSDLDYADVDYKSYGPINYKSEPDTTENLQEKSERLLSANEKGNGQSEIHSSSRNETESTQSLPTTNIFKSAAFSRIEANKSDPLEPKNFVIGSCSGAFKSLSTLSLERESKHEDVYLNSCHIKPITRLKSSQSFQHRNTTTDDVQTRNGQSLAKKPSRHSSLNNSFRSLRSLIRTKSSSSDKCKSEDTTKPTPAPRRLRSFSNFKSRLTDSKTDYQNIPIPIPPNNSHNIDAKVPDDTDENSKYASSRSLDRRYNGGANHYATGANHYAHHNGRTSSSTMHRNYSSSATSRQDECILQAPSYQMPAPPPYLNHNGYSDLQMTHRPLHRPVVNPPYYQDYAAVIKFHDVGKEIDV</sequence>
<feature type="region of interest" description="Disordered" evidence="1">
    <location>
        <begin position="1483"/>
        <end position="1614"/>
    </location>
</feature>
<dbReference type="GO" id="GO:0042609">
    <property type="term" value="F:CD4 receptor binding"/>
    <property type="evidence" value="ECO:0007669"/>
    <property type="project" value="TreeGrafter"/>
</dbReference>
<feature type="domain" description="Ig-like" evidence="3">
    <location>
        <begin position="279"/>
        <end position="363"/>
    </location>
</feature>
<organism evidence="4 5">
    <name type="scientific">Diaphorina citri</name>
    <name type="common">Asian citrus psyllid</name>
    <dbReference type="NCBI Taxonomy" id="121845"/>
    <lineage>
        <taxon>Eukaryota</taxon>
        <taxon>Metazoa</taxon>
        <taxon>Ecdysozoa</taxon>
        <taxon>Arthropoda</taxon>
        <taxon>Hexapoda</taxon>
        <taxon>Insecta</taxon>
        <taxon>Pterygota</taxon>
        <taxon>Neoptera</taxon>
        <taxon>Paraneoptera</taxon>
        <taxon>Hemiptera</taxon>
        <taxon>Sternorrhyncha</taxon>
        <taxon>Psylloidea</taxon>
        <taxon>Psyllidae</taxon>
        <taxon>Diaphorininae</taxon>
        <taxon>Diaphorina</taxon>
    </lineage>
</organism>
<keyword evidence="2" id="KW-0472">Membrane</keyword>
<gene>
    <name evidence="5" type="primary">LOC103513120</name>
</gene>
<feature type="compositionally biased region" description="Basic and acidic residues" evidence="1">
    <location>
        <begin position="1850"/>
        <end position="1862"/>
    </location>
</feature>
<feature type="domain" description="Ig-like" evidence="3">
    <location>
        <begin position="75"/>
        <end position="168"/>
    </location>
</feature>
<dbReference type="GO" id="GO:0070062">
    <property type="term" value="C:extracellular exosome"/>
    <property type="evidence" value="ECO:0007669"/>
    <property type="project" value="TreeGrafter"/>
</dbReference>
<feature type="compositionally biased region" description="Basic and acidic residues" evidence="1">
    <location>
        <begin position="1532"/>
        <end position="1542"/>
    </location>
</feature>
<dbReference type="Pfam" id="PF13895">
    <property type="entry name" value="Ig_2"/>
    <property type="match status" value="1"/>
</dbReference>
<evidence type="ECO:0000259" key="3">
    <source>
        <dbReference type="PROSITE" id="PS50835"/>
    </source>
</evidence>
<dbReference type="PANTHER" id="PTHR46958">
    <property type="entry name" value="B-CELL RECEPTOR CD22"/>
    <property type="match status" value="1"/>
</dbReference>
<feature type="domain" description="Ig-like" evidence="3">
    <location>
        <begin position="173"/>
        <end position="274"/>
    </location>
</feature>
<feature type="compositionally biased region" description="Basic and acidic residues" evidence="1">
    <location>
        <begin position="889"/>
        <end position="908"/>
    </location>
</feature>
<dbReference type="STRING" id="121845.A0A1S4EGJ0"/>
<feature type="compositionally biased region" description="Polar residues" evidence="1">
    <location>
        <begin position="1015"/>
        <end position="1026"/>
    </location>
</feature>
<dbReference type="RefSeq" id="XP_017301177.2">
    <property type="nucleotide sequence ID" value="XM_017445688.2"/>
</dbReference>
<feature type="compositionally biased region" description="Polar residues" evidence="1">
    <location>
        <begin position="872"/>
        <end position="888"/>
    </location>
</feature>
<dbReference type="InterPro" id="IPR036179">
    <property type="entry name" value="Ig-like_dom_sf"/>
</dbReference>
<proteinExistence type="predicted"/>
<dbReference type="SMART" id="SM00409">
    <property type="entry name" value="IG"/>
    <property type="match status" value="5"/>
</dbReference>
<evidence type="ECO:0000256" key="2">
    <source>
        <dbReference type="SAM" id="Phobius"/>
    </source>
</evidence>
<dbReference type="PANTHER" id="PTHR46958:SF1">
    <property type="entry name" value="B-CELL RECEPTOR CD22"/>
    <property type="match status" value="1"/>
</dbReference>
<dbReference type="InterPro" id="IPR003599">
    <property type="entry name" value="Ig_sub"/>
</dbReference>
<protein>
    <submittedName>
        <fullName evidence="5">Uncharacterized protein LOC103513120</fullName>
    </submittedName>
</protein>
<dbReference type="Pfam" id="PF13927">
    <property type="entry name" value="Ig_3"/>
    <property type="match status" value="2"/>
</dbReference>
<dbReference type="KEGG" id="dci:103513120"/>